<protein>
    <submittedName>
        <fullName evidence="2">Uncharacterized protein</fullName>
    </submittedName>
</protein>
<keyword evidence="3" id="KW-1185">Reference proteome</keyword>
<accession>A0A5C3QSP6</accession>
<dbReference type="AlphaFoldDB" id="A0A5C3QSP6"/>
<sequence length="255" mass="26796">MEDLVGCYSYVMVAVEAQGTSVCVRRGQNAGQDDSQCLLVAALCLHRKSSNEWQTPTSATGVAARLVPTLIGIAGGTLEEVRCIPSASRTISPKVHLSASEAPHEIRLEEPSQSSSSGWSSSITVANGVHCGAKETAGSSGSWRNVLAIGKIQRELGNAERSQIAAIARAGGNHCLPMASILSLETQFVSSSTVRVMVCHLKARNSTSYVDSGAHGAASTALHAQCSKTAPYLGAPYLQLELEPFKLCPVMCLDL</sequence>
<evidence type="ECO:0000313" key="2">
    <source>
        <dbReference type="EMBL" id="TFL04993.1"/>
    </source>
</evidence>
<proteinExistence type="predicted"/>
<reference evidence="2 3" key="1">
    <citation type="journal article" date="2019" name="Nat. Ecol. Evol.">
        <title>Megaphylogeny resolves global patterns of mushroom evolution.</title>
        <authorList>
            <person name="Varga T."/>
            <person name="Krizsan K."/>
            <person name="Foldi C."/>
            <person name="Dima B."/>
            <person name="Sanchez-Garcia M."/>
            <person name="Sanchez-Ramirez S."/>
            <person name="Szollosi G.J."/>
            <person name="Szarkandi J.G."/>
            <person name="Papp V."/>
            <person name="Albert L."/>
            <person name="Andreopoulos W."/>
            <person name="Angelini C."/>
            <person name="Antonin V."/>
            <person name="Barry K.W."/>
            <person name="Bougher N.L."/>
            <person name="Buchanan P."/>
            <person name="Buyck B."/>
            <person name="Bense V."/>
            <person name="Catcheside P."/>
            <person name="Chovatia M."/>
            <person name="Cooper J."/>
            <person name="Damon W."/>
            <person name="Desjardin D."/>
            <person name="Finy P."/>
            <person name="Geml J."/>
            <person name="Haridas S."/>
            <person name="Hughes K."/>
            <person name="Justo A."/>
            <person name="Karasinski D."/>
            <person name="Kautmanova I."/>
            <person name="Kiss B."/>
            <person name="Kocsube S."/>
            <person name="Kotiranta H."/>
            <person name="LaButti K.M."/>
            <person name="Lechner B.E."/>
            <person name="Liimatainen K."/>
            <person name="Lipzen A."/>
            <person name="Lukacs Z."/>
            <person name="Mihaltcheva S."/>
            <person name="Morgado L.N."/>
            <person name="Niskanen T."/>
            <person name="Noordeloos M.E."/>
            <person name="Ohm R.A."/>
            <person name="Ortiz-Santana B."/>
            <person name="Ovrebo C."/>
            <person name="Racz N."/>
            <person name="Riley R."/>
            <person name="Savchenko A."/>
            <person name="Shiryaev A."/>
            <person name="Soop K."/>
            <person name="Spirin V."/>
            <person name="Szebenyi C."/>
            <person name="Tomsovsky M."/>
            <person name="Tulloss R.E."/>
            <person name="Uehling J."/>
            <person name="Grigoriev I.V."/>
            <person name="Vagvolgyi C."/>
            <person name="Papp T."/>
            <person name="Martin F.M."/>
            <person name="Miettinen O."/>
            <person name="Hibbett D.S."/>
            <person name="Nagy L.G."/>
        </authorList>
    </citation>
    <scope>NUCLEOTIDE SEQUENCE [LARGE SCALE GENOMIC DNA]</scope>
    <source>
        <strain evidence="2 3">CBS 309.79</strain>
    </source>
</reference>
<evidence type="ECO:0000313" key="3">
    <source>
        <dbReference type="Proteomes" id="UP000305067"/>
    </source>
</evidence>
<organism evidence="2 3">
    <name type="scientific">Pterulicium gracile</name>
    <dbReference type="NCBI Taxonomy" id="1884261"/>
    <lineage>
        <taxon>Eukaryota</taxon>
        <taxon>Fungi</taxon>
        <taxon>Dikarya</taxon>
        <taxon>Basidiomycota</taxon>
        <taxon>Agaricomycotina</taxon>
        <taxon>Agaricomycetes</taxon>
        <taxon>Agaricomycetidae</taxon>
        <taxon>Agaricales</taxon>
        <taxon>Pleurotineae</taxon>
        <taxon>Pterulaceae</taxon>
        <taxon>Pterulicium</taxon>
    </lineage>
</organism>
<name>A0A5C3QSP6_9AGAR</name>
<gene>
    <name evidence="2" type="ORF">BDV98DRAFT_633807</name>
</gene>
<dbReference type="Proteomes" id="UP000305067">
    <property type="component" value="Unassembled WGS sequence"/>
</dbReference>
<evidence type="ECO:0000256" key="1">
    <source>
        <dbReference type="SAM" id="MobiDB-lite"/>
    </source>
</evidence>
<dbReference type="EMBL" id="ML178817">
    <property type="protein sequence ID" value="TFL04993.1"/>
    <property type="molecule type" value="Genomic_DNA"/>
</dbReference>
<feature type="region of interest" description="Disordered" evidence="1">
    <location>
        <begin position="95"/>
        <end position="119"/>
    </location>
</feature>